<dbReference type="RefSeq" id="WP_062129147.1">
    <property type="nucleotide sequence ID" value="NZ_BAZW01000189.1"/>
</dbReference>
<dbReference type="Pfam" id="PF01381">
    <property type="entry name" value="HTH_3"/>
    <property type="match status" value="1"/>
</dbReference>
<evidence type="ECO:0000313" key="4">
    <source>
        <dbReference type="Proteomes" id="UP000032900"/>
    </source>
</evidence>
<evidence type="ECO:0000259" key="2">
    <source>
        <dbReference type="PROSITE" id="PS50943"/>
    </source>
</evidence>
<evidence type="ECO:0000256" key="1">
    <source>
        <dbReference type="ARBA" id="ARBA00023125"/>
    </source>
</evidence>
<comment type="caution">
    <text evidence="3">The sequence shown here is derived from an EMBL/GenBank/DDBJ whole genome shotgun (WGS) entry which is preliminary data.</text>
</comment>
<dbReference type="CDD" id="cd00093">
    <property type="entry name" value="HTH_XRE"/>
    <property type="match status" value="1"/>
</dbReference>
<sequence>MKQISEARTFDELLDIKYGKFGTEKRDEFEVKAKAFIVGEMIKEARKEAHLTQEQLATKTGTKKSYISRLENGKIDIQISTLFKIFEEGLGKRLGFTML</sequence>
<name>A0A0E9LS33_9BACT</name>
<dbReference type="PANTHER" id="PTHR46797">
    <property type="entry name" value="HTH-TYPE TRANSCRIPTIONAL REGULATOR"/>
    <property type="match status" value="1"/>
</dbReference>
<dbReference type="GO" id="GO:0003700">
    <property type="term" value="F:DNA-binding transcription factor activity"/>
    <property type="evidence" value="ECO:0007669"/>
    <property type="project" value="TreeGrafter"/>
</dbReference>
<reference evidence="3 4" key="1">
    <citation type="journal article" date="2015" name="Microbes Environ.">
        <title>Distribution and evolution of nitrogen fixation genes in the phylum bacteroidetes.</title>
        <authorList>
            <person name="Inoue J."/>
            <person name="Oshima K."/>
            <person name="Suda W."/>
            <person name="Sakamoto M."/>
            <person name="Iino T."/>
            <person name="Noda S."/>
            <person name="Hongoh Y."/>
            <person name="Hattori M."/>
            <person name="Ohkuma M."/>
        </authorList>
    </citation>
    <scope>NUCLEOTIDE SEQUENCE [LARGE SCALE GENOMIC DNA]</scope>
    <source>
        <strain evidence="3">JCM 15548</strain>
    </source>
</reference>
<dbReference type="EMBL" id="BAZW01000189">
    <property type="protein sequence ID" value="GAO27946.1"/>
    <property type="molecule type" value="Genomic_DNA"/>
</dbReference>
<dbReference type="InterPro" id="IPR050807">
    <property type="entry name" value="TransReg_Diox_bact_type"/>
</dbReference>
<dbReference type="InterPro" id="IPR001387">
    <property type="entry name" value="Cro/C1-type_HTH"/>
</dbReference>
<gene>
    <name evidence="3" type="ORF">JCM15548_14832</name>
</gene>
<evidence type="ECO:0000313" key="3">
    <source>
        <dbReference type="EMBL" id="GAO27946.1"/>
    </source>
</evidence>
<dbReference type="SUPFAM" id="SSF47413">
    <property type="entry name" value="lambda repressor-like DNA-binding domains"/>
    <property type="match status" value="1"/>
</dbReference>
<dbReference type="PROSITE" id="PS50943">
    <property type="entry name" value="HTH_CROC1"/>
    <property type="match status" value="1"/>
</dbReference>
<dbReference type="Gene3D" id="1.10.260.40">
    <property type="entry name" value="lambda repressor-like DNA-binding domains"/>
    <property type="match status" value="1"/>
</dbReference>
<keyword evidence="1" id="KW-0238">DNA-binding</keyword>
<dbReference type="GO" id="GO:0003677">
    <property type="term" value="F:DNA binding"/>
    <property type="evidence" value="ECO:0007669"/>
    <property type="project" value="UniProtKB-KW"/>
</dbReference>
<protein>
    <recommendedName>
        <fullName evidence="2">HTH cro/C1-type domain-containing protein</fullName>
    </recommendedName>
</protein>
<dbReference type="GO" id="GO:0005829">
    <property type="term" value="C:cytosol"/>
    <property type="evidence" value="ECO:0007669"/>
    <property type="project" value="TreeGrafter"/>
</dbReference>
<dbReference type="InterPro" id="IPR010982">
    <property type="entry name" value="Lambda_DNA-bd_dom_sf"/>
</dbReference>
<feature type="domain" description="HTH cro/C1-type" evidence="2">
    <location>
        <begin position="42"/>
        <end position="85"/>
    </location>
</feature>
<dbReference type="Proteomes" id="UP000032900">
    <property type="component" value="Unassembled WGS sequence"/>
</dbReference>
<dbReference type="AlphaFoldDB" id="A0A0E9LS33"/>
<keyword evidence="4" id="KW-1185">Reference proteome</keyword>
<organism evidence="3 4">
    <name type="scientific">Geofilum rubicundum JCM 15548</name>
    <dbReference type="NCBI Taxonomy" id="1236989"/>
    <lineage>
        <taxon>Bacteria</taxon>
        <taxon>Pseudomonadati</taxon>
        <taxon>Bacteroidota</taxon>
        <taxon>Bacteroidia</taxon>
        <taxon>Marinilabiliales</taxon>
        <taxon>Marinilabiliaceae</taxon>
        <taxon>Geofilum</taxon>
    </lineage>
</organism>
<proteinExistence type="predicted"/>
<dbReference type="SMART" id="SM00530">
    <property type="entry name" value="HTH_XRE"/>
    <property type="match status" value="1"/>
</dbReference>
<accession>A0A0E9LS33</accession>
<dbReference type="OrthoDB" id="337567at2"/>
<dbReference type="STRING" id="1236989.JCM15548_14832"/>
<dbReference type="PANTHER" id="PTHR46797:SF1">
    <property type="entry name" value="METHYLPHOSPHONATE SYNTHASE"/>
    <property type="match status" value="1"/>
</dbReference>